<dbReference type="PANTHER" id="PTHR10414">
    <property type="entry name" value="ETHANOLAMINEPHOSPHOTRANSFERASE"/>
    <property type="match status" value="1"/>
</dbReference>
<accession>A0A1B0GAK2</accession>
<dbReference type="EMBL" id="CCAG010006297">
    <property type="status" value="NOT_ANNOTATED_CDS"/>
    <property type="molecule type" value="Genomic_DNA"/>
</dbReference>
<dbReference type="Proteomes" id="UP000092444">
    <property type="component" value="Unassembled WGS sequence"/>
</dbReference>
<organism evidence="5 6">
    <name type="scientific">Glossina morsitans morsitans</name>
    <name type="common">Savannah tsetse fly</name>
    <dbReference type="NCBI Taxonomy" id="37546"/>
    <lineage>
        <taxon>Eukaryota</taxon>
        <taxon>Metazoa</taxon>
        <taxon>Ecdysozoa</taxon>
        <taxon>Arthropoda</taxon>
        <taxon>Hexapoda</taxon>
        <taxon>Insecta</taxon>
        <taxon>Pterygota</taxon>
        <taxon>Neoptera</taxon>
        <taxon>Endopterygota</taxon>
        <taxon>Diptera</taxon>
        <taxon>Brachycera</taxon>
        <taxon>Muscomorpha</taxon>
        <taxon>Hippoboscoidea</taxon>
        <taxon>Glossinidae</taxon>
        <taxon>Glossina</taxon>
    </lineage>
</organism>
<evidence type="ECO:0000256" key="4">
    <source>
        <dbReference type="SAM" id="MobiDB-lite"/>
    </source>
</evidence>
<dbReference type="GO" id="GO:0006646">
    <property type="term" value="P:phosphatidylethanolamine biosynthetic process"/>
    <property type="evidence" value="ECO:0007669"/>
    <property type="project" value="TreeGrafter"/>
</dbReference>
<sequence length="240" mass="27156">MNISENHNIITIDDSEIYVGIQRGSHVNNTKVEKIFGTQINPLWNCLVSKTLLRAFCCCYSFDGYSSSGITPPPRWTCLLCAFGLFVHQSADSIDEKRARRTYLRRYCVCAIGLFNCSYRQTYVAGTLRFGKIDVTEAQVTIFGIHLILTVLATEIYLVRIGFDILLVVQYAKVINNERCGKKRIHNDWQQRFIASPNLVIIPYPPRTVVSQVTGMNTNATSIRSSSDKNGATHHRRGSR</sequence>
<dbReference type="STRING" id="37546.A0A1B0GAK2"/>
<dbReference type="EnsemblMetazoa" id="GMOY010337-RA">
    <property type="protein sequence ID" value="GMOY010337-PA"/>
    <property type="gene ID" value="GMOY010337"/>
</dbReference>
<dbReference type="VEuPathDB" id="VectorBase:GMOY010337"/>
<comment type="similarity">
    <text evidence="2">Belongs to the CDP-alcohol phosphatidyltransferase class-I family.</text>
</comment>
<dbReference type="PANTHER" id="PTHR10414:SF37">
    <property type="entry name" value="BB IN A BOXCAR, ISOFORM C"/>
    <property type="match status" value="1"/>
</dbReference>
<evidence type="ECO:0000256" key="2">
    <source>
        <dbReference type="ARBA" id="ARBA00010441"/>
    </source>
</evidence>
<evidence type="ECO:0000256" key="1">
    <source>
        <dbReference type="ARBA" id="ARBA00004370"/>
    </source>
</evidence>
<keyword evidence="3" id="KW-0472">Membrane</keyword>
<dbReference type="AlphaFoldDB" id="A0A1B0GAK2"/>
<name>A0A1B0GAK2_GLOMM</name>
<dbReference type="InterPro" id="IPR014472">
    <property type="entry name" value="CHOPT"/>
</dbReference>
<evidence type="ECO:0000256" key="3">
    <source>
        <dbReference type="ARBA" id="ARBA00023136"/>
    </source>
</evidence>
<keyword evidence="6" id="KW-1185">Reference proteome</keyword>
<dbReference type="GO" id="GO:0005794">
    <property type="term" value="C:Golgi apparatus"/>
    <property type="evidence" value="ECO:0007669"/>
    <property type="project" value="TreeGrafter"/>
</dbReference>
<evidence type="ECO:0000313" key="5">
    <source>
        <dbReference type="EnsemblMetazoa" id="GMOY010337-PA"/>
    </source>
</evidence>
<proteinExistence type="inferred from homology"/>
<comment type="subcellular location">
    <subcellularLocation>
        <location evidence="1">Membrane</location>
    </subcellularLocation>
</comment>
<dbReference type="GO" id="GO:0004307">
    <property type="term" value="F:ethanolaminephosphotransferase activity"/>
    <property type="evidence" value="ECO:0007669"/>
    <property type="project" value="TreeGrafter"/>
</dbReference>
<dbReference type="GO" id="GO:0004142">
    <property type="term" value="F:diacylglycerol cholinephosphotransferase activity"/>
    <property type="evidence" value="ECO:0007669"/>
    <property type="project" value="TreeGrafter"/>
</dbReference>
<dbReference type="PhylomeDB" id="A0A1B0GAK2"/>
<dbReference type="GO" id="GO:0005789">
    <property type="term" value="C:endoplasmic reticulum membrane"/>
    <property type="evidence" value="ECO:0007669"/>
    <property type="project" value="TreeGrafter"/>
</dbReference>
<evidence type="ECO:0000313" key="6">
    <source>
        <dbReference type="Proteomes" id="UP000092444"/>
    </source>
</evidence>
<protein>
    <submittedName>
        <fullName evidence="5">Uncharacterized protein</fullName>
    </submittedName>
</protein>
<reference evidence="5" key="1">
    <citation type="submission" date="2020-05" db="UniProtKB">
        <authorList>
            <consortium name="EnsemblMetazoa"/>
        </authorList>
    </citation>
    <scope>IDENTIFICATION</scope>
    <source>
        <strain evidence="5">Yale</strain>
    </source>
</reference>
<feature type="region of interest" description="Disordered" evidence="4">
    <location>
        <begin position="220"/>
        <end position="240"/>
    </location>
</feature>
<feature type="compositionally biased region" description="Polar residues" evidence="4">
    <location>
        <begin position="220"/>
        <end position="230"/>
    </location>
</feature>